<dbReference type="AlphaFoldDB" id="G2QJ51"/>
<dbReference type="eggNOG" id="ENOG502SNQ1">
    <property type="taxonomic scope" value="Eukaryota"/>
</dbReference>
<dbReference type="InParanoid" id="G2QJ51"/>
<dbReference type="PROSITE" id="PS00463">
    <property type="entry name" value="ZN2_CY6_FUNGAL_1"/>
    <property type="match status" value="1"/>
</dbReference>
<dbReference type="KEGG" id="mtm:MYCTH_2308084"/>
<feature type="domain" description="Zn(2)-C6 fungal-type" evidence="2">
    <location>
        <begin position="10"/>
        <end position="38"/>
    </location>
</feature>
<gene>
    <name evidence="3" type="ORF">MYCTH_2308084</name>
</gene>
<name>G2QJ51_THET4</name>
<dbReference type="HOGENOM" id="CLU_021599_2_2_1"/>
<organism evidence="3 4">
    <name type="scientific">Thermothelomyces thermophilus (strain ATCC 42464 / BCRC 31852 / DSM 1799)</name>
    <name type="common">Sporotrichum thermophile</name>
    <dbReference type="NCBI Taxonomy" id="573729"/>
    <lineage>
        <taxon>Eukaryota</taxon>
        <taxon>Fungi</taxon>
        <taxon>Dikarya</taxon>
        <taxon>Ascomycota</taxon>
        <taxon>Pezizomycotina</taxon>
        <taxon>Sordariomycetes</taxon>
        <taxon>Sordariomycetidae</taxon>
        <taxon>Sordariales</taxon>
        <taxon>Chaetomiaceae</taxon>
        <taxon>Thermothelomyces</taxon>
    </lineage>
</organism>
<dbReference type="PROSITE" id="PS50048">
    <property type="entry name" value="ZN2_CY6_FUNGAL_2"/>
    <property type="match status" value="1"/>
</dbReference>
<dbReference type="VEuPathDB" id="FungiDB:MYCTH_2308084"/>
<dbReference type="RefSeq" id="XP_003664871.1">
    <property type="nucleotide sequence ID" value="XM_003664823.1"/>
</dbReference>
<sequence>MVGVPGRSKACITCRKRRKGCDLERPACSQCRKAGLQCEGYSAPRVFVISTPERRRAGYSARRDSPSRPDADHATEATTTTTVTNLRLLARPEEERRCIDLFWEAYFPAGQPIPRAASRSYVCAWTETARRFYRDDDSLRHALWANCLLTTGRRHGAAWMLREGSGAYGKALGDLRRSLQASSHRVRVDVPIATIKLLAMFEAFSQQGGSEPKAEDAQQHWQRHYAGELALFIARTPVAHVDGELHDVFADERVDMALSAVLRRERLVLSTPEWKTIPWQAIPKDYKDILVDALVDIPGLVEDFDKMRLCAEEPRRSHLRLELVRKCRILDRQLQTWVGLLTRLGAKVEEHSCLDPTGKDLVTHVAQVHGMSLYWAASLVLYTILRLVSGPRARLPEHADPAEHARNLVAAVAILLEPSSRLYGQQNAALPLEIAWQYANALRSVSPDSEALLGTIRALRRRLHTGAAAPVSDGAPIPASTSG</sequence>
<accession>G2QJ51</accession>
<dbReference type="Gene3D" id="4.10.240.10">
    <property type="entry name" value="Zn(2)-C6 fungal-type DNA-binding domain"/>
    <property type="match status" value="1"/>
</dbReference>
<evidence type="ECO:0000313" key="4">
    <source>
        <dbReference type="Proteomes" id="UP000007322"/>
    </source>
</evidence>
<dbReference type="OrthoDB" id="3525185at2759"/>
<dbReference type="SUPFAM" id="SSF57701">
    <property type="entry name" value="Zn2/Cys6 DNA-binding domain"/>
    <property type="match status" value="1"/>
</dbReference>
<proteinExistence type="predicted"/>
<evidence type="ECO:0000313" key="3">
    <source>
        <dbReference type="EMBL" id="AEO59626.1"/>
    </source>
</evidence>
<reference evidence="3 4" key="1">
    <citation type="journal article" date="2011" name="Nat. Biotechnol.">
        <title>Comparative genomic analysis of the thermophilic biomass-degrading fungi Myceliophthora thermophila and Thielavia terrestris.</title>
        <authorList>
            <person name="Berka R.M."/>
            <person name="Grigoriev I.V."/>
            <person name="Otillar R."/>
            <person name="Salamov A."/>
            <person name="Grimwood J."/>
            <person name="Reid I."/>
            <person name="Ishmael N."/>
            <person name="John T."/>
            <person name="Darmond C."/>
            <person name="Moisan M.-C."/>
            <person name="Henrissat B."/>
            <person name="Coutinho P.M."/>
            <person name="Lombard V."/>
            <person name="Natvig D.O."/>
            <person name="Lindquist E."/>
            <person name="Schmutz J."/>
            <person name="Lucas S."/>
            <person name="Harris P."/>
            <person name="Powlowski J."/>
            <person name="Bellemare A."/>
            <person name="Taylor D."/>
            <person name="Butler G."/>
            <person name="de Vries R.P."/>
            <person name="Allijn I.E."/>
            <person name="van den Brink J."/>
            <person name="Ushinsky S."/>
            <person name="Storms R."/>
            <person name="Powell A.J."/>
            <person name="Paulsen I.T."/>
            <person name="Elbourne L.D.H."/>
            <person name="Baker S.E."/>
            <person name="Magnuson J."/>
            <person name="LaBoissiere S."/>
            <person name="Clutterbuck A.J."/>
            <person name="Martinez D."/>
            <person name="Wogulis M."/>
            <person name="de Leon A.L."/>
            <person name="Rey M.W."/>
            <person name="Tsang A."/>
        </authorList>
    </citation>
    <scope>NUCLEOTIDE SEQUENCE [LARGE SCALE GENOMIC DNA]</scope>
    <source>
        <strain evidence="4">ATCC 42464 / BCRC 31852 / DSM 1799</strain>
    </source>
</reference>
<evidence type="ECO:0000259" key="2">
    <source>
        <dbReference type="PROSITE" id="PS50048"/>
    </source>
</evidence>
<dbReference type="GO" id="GO:0000981">
    <property type="term" value="F:DNA-binding transcription factor activity, RNA polymerase II-specific"/>
    <property type="evidence" value="ECO:0007669"/>
    <property type="project" value="InterPro"/>
</dbReference>
<dbReference type="SMART" id="SM00066">
    <property type="entry name" value="GAL4"/>
    <property type="match status" value="1"/>
</dbReference>
<dbReference type="PANTHER" id="PTHR38111">
    <property type="entry name" value="ZN(2)-C6 FUNGAL-TYPE DOMAIN-CONTAINING PROTEIN-RELATED"/>
    <property type="match status" value="1"/>
</dbReference>
<dbReference type="Pfam" id="PF00172">
    <property type="entry name" value="Zn_clus"/>
    <property type="match status" value="1"/>
</dbReference>
<dbReference type="InterPro" id="IPR036864">
    <property type="entry name" value="Zn2-C6_fun-type_DNA-bd_sf"/>
</dbReference>
<dbReference type="InterPro" id="IPR001138">
    <property type="entry name" value="Zn2Cys6_DnaBD"/>
</dbReference>
<evidence type="ECO:0000256" key="1">
    <source>
        <dbReference type="ARBA" id="ARBA00023242"/>
    </source>
</evidence>
<dbReference type="Proteomes" id="UP000007322">
    <property type="component" value="Chromosome 5"/>
</dbReference>
<protein>
    <recommendedName>
        <fullName evidence="2">Zn(2)-C6 fungal-type domain-containing protein</fullName>
    </recommendedName>
</protein>
<dbReference type="GeneID" id="11506743"/>
<keyword evidence="4" id="KW-1185">Reference proteome</keyword>
<keyword evidence="1" id="KW-0539">Nucleus</keyword>
<dbReference type="CDD" id="cd00067">
    <property type="entry name" value="GAL4"/>
    <property type="match status" value="1"/>
</dbReference>
<dbReference type="GO" id="GO:0008270">
    <property type="term" value="F:zinc ion binding"/>
    <property type="evidence" value="ECO:0007669"/>
    <property type="project" value="InterPro"/>
</dbReference>
<dbReference type="STRING" id="573729.G2QJ51"/>
<dbReference type="PANTHER" id="PTHR38111:SF11">
    <property type="entry name" value="TRANSCRIPTION FACTOR DOMAIN-CONTAINING PROTEIN-RELATED"/>
    <property type="match status" value="1"/>
</dbReference>
<dbReference type="EMBL" id="CP003006">
    <property type="protein sequence ID" value="AEO59626.1"/>
    <property type="molecule type" value="Genomic_DNA"/>
</dbReference>
<dbReference type="OMA" id="KGCVTCR"/>
<dbReference type="InterPro" id="IPR053178">
    <property type="entry name" value="Osmoadaptation_assoc"/>
</dbReference>